<evidence type="ECO:0000259" key="2">
    <source>
        <dbReference type="Pfam" id="PF00078"/>
    </source>
</evidence>
<proteinExistence type="inferred from homology"/>
<feature type="domain" description="Reverse transcriptase" evidence="2">
    <location>
        <begin position="149"/>
        <end position="274"/>
    </location>
</feature>
<dbReference type="AlphaFoldDB" id="A0A7K0G7I8"/>
<evidence type="ECO:0000313" key="3">
    <source>
        <dbReference type="EMBL" id="MRX78956.1"/>
    </source>
</evidence>
<evidence type="ECO:0000313" key="4">
    <source>
        <dbReference type="Proteomes" id="UP000487757"/>
    </source>
</evidence>
<comment type="caution">
    <text evidence="3">The sequence shown here is derived from an EMBL/GenBank/DDBJ whole genome shotgun (WGS) entry which is preliminary data.</text>
</comment>
<dbReference type="Pfam" id="PF00078">
    <property type="entry name" value="RVT_1"/>
    <property type="match status" value="1"/>
</dbReference>
<dbReference type="EMBL" id="WKKH01000098">
    <property type="protein sequence ID" value="MRX78956.1"/>
    <property type="molecule type" value="Genomic_DNA"/>
</dbReference>
<comment type="similarity">
    <text evidence="1">Belongs to the bacterial reverse transcriptase family.</text>
</comment>
<organism evidence="3 4">
    <name type="scientific">Pedobacter petrophilus</name>
    <dbReference type="NCBI Taxonomy" id="1908241"/>
    <lineage>
        <taxon>Bacteria</taxon>
        <taxon>Pseudomonadati</taxon>
        <taxon>Bacteroidota</taxon>
        <taxon>Sphingobacteriia</taxon>
        <taxon>Sphingobacteriales</taxon>
        <taxon>Sphingobacteriaceae</taxon>
        <taxon>Pedobacter</taxon>
    </lineage>
</organism>
<accession>A0A7K0G7I8</accession>
<reference evidence="3 4" key="1">
    <citation type="submission" date="2019-11" db="EMBL/GenBank/DDBJ databases">
        <title>Pedobacter petrophilus genome.</title>
        <authorList>
            <person name="Feldbauer M.J."/>
            <person name="Newman J.D."/>
        </authorList>
    </citation>
    <scope>NUCLEOTIDE SEQUENCE [LARGE SCALE GENOMIC DNA]</scope>
    <source>
        <strain evidence="3 4">LMG 29686</strain>
    </source>
</reference>
<dbReference type="InterPro" id="IPR051083">
    <property type="entry name" value="GrpII_Intron_Splice-Mob/Def"/>
</dbReference>
<dbReference type="OrthoDB" id="9780724at2"/>
<dbReference type="RefSeq" id="WP_154283349.1">
    <property type="nucleotide sequence ID" value="NZ_JBHUJQ010000001.1"/>
</dbReference>
<dbReference type="PANTHER" id="PTHR34047">
    <property type="entry name" value="NUCLEAR INTRON MATURASE 1, MITOCHONDRIAL-RELATED"/>
    <property type="match status" value="1"/>
</dbReference>
<sequence>MTKIRPGKLALRAVNQYRRRDVLSYLGLRYYLGNSAARSDHWIQTITTNLSLTREISYYPVEHFKEISKEGKIKRRKIFLPSPNDSLAETTLLNECAKYPDVFANPKSVFSYDLSEGEFKNGVFKNYMQGLKRRQSAIALASRKYPNGIVEHTDIQNFYPSISIDFAIKTWLAKCQKTKIEQKFIHLGETLIKSYRTIIDDKESISVLVGPMFSHFLANIILHDLDQEFQKNLPACYFRYVDDMTFVGNEKEVKASIEIVKAKLEEIGLHLHAEGSPKNIKGDTSDWLKYKDDFHEHGRSWKYFIGAIKIHLINKPDDFAILEKELRNHNIGLPLFHYRMFAKERSSFEKFKSYPKLFRYWIKSLSISVESIVEDAVYLRNKYIREVEQLIKEFKDAKGFHRKSSIPKIRYRIGRILYLASDEEIQKLASSINGVEEFRFYQTLIESILSGNIDTVLDLGADVAQATAQIFKAINKEAHFENKNNSDVQSHGIAIFLLNGVNIKSFQDPDSELQRLASKGVDLELMNSKNPFVREIACLHGIQEKPLHSKTLESIFDEDEDFVFDALDSFYTSLC</sequence>
<dbReference type="Proteomes" id="UP000487757">
    <property type="component" value="Unassembled WGS sequence"/>
</dbReference>
<name>A0A7K0G7I8_9SPHI</name>
<dbReference type="InterPro" id="IPR000477">
    <property type="entry name" value="RT_dom"/>
</dbReference>
<dbReference type="PANTHER" id="PTHR34047:SF8">
    <property type="entry name" value="PROTEIN YKFC"/>
    <property type="match status" value="1"/>
</dbReference>
<keyword evidence="4" id="KW-1185">Reference proteome</keyword>
<evidence type="ECO:0000256" key="1">
    <source>
        <dbReference type="ARBA" id="ARBA00034120"/>
    </source>
</evidence>
<protein>
    <recommendedName>
        <fullName evidence="2">Reverse transcriptase domain-containing protein</fullName>
    </recommendedName>
</protein>
<dbReference type="CDD" id="cd01646">
    <property type="entry name" value="RT_Bac_retron_I"/>
    <property type="match status" value="1"/>
</dbReference>
<gene>
    <name evidence="3" type="ORF">GJU39_23110</name>
</gene>